<organism evidence="1 2">
    <name type="scientific">Rhizocola hellebori</name>
    <dbReference type="NCBI Taxonomy" id="1392758"/>
    <lineage>
        <taxon>Bacteria</taxon>
        <taxon>Bacillati</taxon>
        <taxon>Actinomycetota</taxon>
        <taxon>Actinomycetes</taxon>
        <taxon>Micromonosporales</taxon>
        <taxon>Micromonosporaceae</taxon>
        <taxon>Rhizocola</taxon>
    </lineage>
</organism>
<dbReference type="RefSeq" id="WP_203911273.1">
    <property type="nucleotide sequence ID" value="NZ_BONY01000037.1"/>
</dbReference>
<sequence length="183" mass="20162">MTESTWQAFVCERNGFVITGEEDVAEALQGRDAQISIRRCTALPFDRHNDGLLHMPGTWCTNDLFMEIDIDDIDEGCADEFWQLTKAAAAGMSEAARKAVTPVDDEARTWLIWSHRHKLWWRPNRAGYTGHAHLAGVYTRAEVDGICDPSSESIGVECAGISTLYAAAAIEADLAAYIVGVSR</sequence>
<protein>
    <submittedName>
        <fullName evidence="1">Uncharacterized protein</fullName>
    </submittedName>
</protein>
<name>A0A8J3VIW2_9ACTN</name>
<gene>
    <name evidence="1" type="ORF">Rhe02_55480</name>
</gene>
<comment type="caution">
    <text evidence="1">The sequence shown here is derived from an EMBL/GenBank/DDBJ whole genome shotgun (WGS) entry which is preliminary data.</text>
</comment>
<proteinExistence type="predicted"/>
<reference evidence="1" key="1">
    <citation type="submission" date="2021-01" db="EMBL/GenBank/DDBJ databases">
        <title>Whole genome shotgun sequence of Rhizocola hellebori NBRC 109834.</title>
        <authorList>
            <person name="Komaki H."/>
            <person name="Tamura T."/>
        </authorList>
    </citation>
    <scope>NUCLEOTIDE SEQUENCE</scope>
    <source>
        <strain evidence="1">NBRC 109834</strain>
    </source>
</reference>
<dbReference type="Proteomes" id="UP000612899">
    <property type="component" value="Unassembled WGS sequence"/>
</dbReference>
<dbReference type="EMBL" id="BONY01000037">
    <property type="protein sequence ID" value="GIH07481.1"/>
    <property type="molecule type" value="Genomic_DNA"/>
</dbReference>
<evidence type="ECO:0000313" key="1">
    <source>
        <dbReference type="EMBL" id="GIH07481.1"/>
    </source>
</evidence>
<accession>A0A8J3VIW2</accession>
<dbReference type="AlphaFoldDB" id="A0A8J3VIW2"/>
<keyword evidence="2" id="KW-1185">Reference proteome</keyword>
<evidence type="ECO:0000313" key="2">
    <source>
        <dbReference type="Proteomes" id="UP000612899"/>
    </source>
</evidence>